<evidence type="ECO:0000256" key="6">
    <source>
        <dbReference type="SAM" id="MobiDB-lite"/>
    </source>
</evidence>
<dbReference type="InterPro" id="IPR014284">
    <property type="entry name" value="RNA_pol_sigma-70_dom"/>
</dbReference>
<keyword evidence="4" id="KW-0238">DNA-binding</keyword>
<dbReference type="CDD" id="cd06171">
    <property type="entry name" value="Sigma70_r4"/>
    <property type="match status" value="1"/>
</dbReference>
<dbReference type="PANTHER" id="PTHR43133">
    <property type="entry name" value="RNA POLYMERASE ECF-TYPE SIGMA FACTO"/>
    <property type="match status" value="1"/>
</dbReference>
<dbReference type="InterPro" id="IPR007630">
    <property type="entry name" value="RNA_pol_sigma70_r4"/>
</dbReference>
<dbReference type="SUPFAM" id="SSF88946">
    <property type="entry name" value="Sigma2 domain of RNA polymerase sigma factors"/>
    <property type="match status" value="1"/>
</dbReference>
<dbReference type="InterPro" id="IPR036388">
    <property type="entry name" value="WH-like_DNA-bd_sf"/>
</dbReference>
<comment type="caution">
    <text evidence="8">The sequence shown here is derived from an EMBL/GenBank/DDBJ whole genome shotgun (WGS) entry which is preliminary data.</text>
</comment>
<dbReference type="EMBL" id="JBHLUH010000045">
    <property type="protein sequence ID" value="MFC0530397.1"/>
    <property type="molecule type" value="Genomic_DNA"/>
</dbReference>
<dbReference type="Pfam" id="PF04545">
    <property type="entry name" value="Sigma70_r4"/>
    <property type="match status" value="1"/>
</dbReference>
<protein>
    <submittedName>
        <fullName evidence="8">SigE family RNA polymerase sigma factor</fullName>
    </submittedName>
</protein>
<dbReference type="InterPro" id="IPR013324">
    <property type="entry name" value="RNA_pol_sigma_r3/r4-like"/>
</dbReference>
<keyword evidence="3" id="KW-0731">Sigma factor</keyword>
<dbReference type="Gene3D" id="1.10.10.10">
    <property type="entry name" value="Winged helix-like DNA-binding domain superfamily/Winged helix DNA-binding domain"/>
    <property type="match status" value="1"/>
</dbReference>
<reference evidence="8 9" key="1">
    <citation type="submission" date="2024-09" db="EMBL/GenBank/DDBJ databases">
        <authorList>
            <person name="Sun Q."/>
            <person name="Mori K."/>
        </authorList>
    </citation>
    <scope>NUCLEOTIDE SEQUENCE [LARGE SCALE GENOMIC DNA]</scope>
    <source>
        <strain evidence="8 9">TBRC 3947</strain>
    </source>
</reference>
<dbReference type="NCBIfam" id="TIGR02983">
    <property type="entry name" value="SigE-fam_strep"/>
    <property type="match status" value="1"/>
</dbReference>
<name>A0ABV6M6R9_9ACTN</name>
<evidence type="ECO:0000256" key="4">
    <source>
        <dbReference type="ARBA" id="ARBA00023125"/>
    </source>
</evidence>
<dbReference type="Proteomes" id="UP001589867">
    <property type="component" value="Unassembled WGS sequence"/>
</dbReference>
<keyword evidence="9" id="KW-1185">Reference proteome</keyword>
<accession>A0ABV6M6R9</accession>
<dbReference type="PANTHER" id="PTHR43133:SF50">
    <property type="entry name" value="ECF RNA POLYMERASE SIGMA FACTOR SIGM"/>
    <property type="match status" value="1"/>
</dbReference>
<feature type="domain" description="RNA polymerase sigma-70 region 4" evidence="7">
    <location>
        <begin position="130"/>
        <end position="178"/>
    </location>
</feature>
<keyword evidence="5" id="KW-0804">Transcription</keyword>
<evidence type="ECO:0000259" key="7">
    <source>
        <dbReference type="Pfam" id="PF04545"/>
    </source>
</evidence>
<dbReference type="RefSeq" id="WP_377253557.1">
    <property type="nucleotide sequence ID" value="NZ_JBHLUH010000045.1"/>
</dbReference>
<keyword evidence="2" id="KW-0805">Transcription regulation</keyword>
<dbReference type="Gene3D" id="1.10.1740.10">
    <property type="match status" value="1"/>
</dbReference>
<dbReference type="InterPro" id="IPR014325">
    <property type="entry name" value="RNA_pol_sigma-E_actinobac"/>
</dbReference>
<sequence>MADQAQPFARQGAFELVTVSTTEVRVDRYEGFREFVDNRSAALSRVAYLLTGDFHLAQDLLQSALAKTAAHWRRIRHGNPDAYVRRVLFHEHASAWRRRRVSESFAAEPPPQLVHDPALDATLRLDVLRALARLPPRQRAVIVLRFYEDLTEVQIAEVLDVTVGTVKRAKHDALNRLRTHAPELLDESGQATPDLGSREVAT</sequence>
<evidence type="ECO:0000256" key="5">
    <source>
        <dbReference type="ARBA" id="ARBA00023163"/>
    </source>
</evidence>
<evidence type="ECO:0000313" key="9">
    <source>
        <dbReference type="Proteomes" id="UP001589867"/>
    </source>
</evidence>
<dbReference type="SUPFAM" id="SSF88659">
    <property type="entry name" value="Sigma3 and sigma4 domains of RNA polymerase sigma factors"/>
    <property type="match status" value="1"/>
</dbReference>
<evidence type="ECO:0000256" key="1">
    <source>
        <dbReference type="ARBA" id="ARBA00010641"/>
    </source>
</evidence>
<evidence type="ECO:0000313" key="8">
    <source>
        <dbReference type="EMBL" id="MFC0530397.1"/>
    </source>
</evidence>
<dbReference type="NCBIfam" id="TIGR02937">
    <property type="entry name" value="sigma70-ECF"/>
    <property type="match status" value="1"/>
</dbReference>
<evidence type="ECO:0000256" key="3">
    <source>
        <dbReference type="ARBA" id="ARBA00023082"/>
    </source>
</evidence>
<comment type="similarity">
    <text evidence="1">Belongs to the sigma-70 factor family. ECF subfamily.</text>
</comment>
<proteinExistence type="inferred from homology"/>
<feature type="region of interest" description="Disordered" evidence="6">
    <location>
        <begin position="181"/>
        <end position="202"/>
    </location>
</feature>
<dbReference type="InterPro" id="IPR039425">
    <property type="entry name" value="RNA_pol_sigma-70-like"/>
</dbReference>
<organism evidence="8 9">
    <name type="scientific">Phytohabitans kaempferiae</name>
    <dbReference type="NCBI Taxonomy" id="1620943"/>
    <lineage>
        <taxon>Bacteria</taxon>
        <taxon>Bacillati</taxon>
        <taxon>Actinomycetota</taxon>
        <taxon>Actinomycetes</taxon>
        <taxon>Micromonosporales</taxon>
        <taxon>Micromonosporaceae</taxon>
    </lineage>
</organism>
<evidence type="ECO:0000256" key="2">
    <source>
        <dbReference type="ARBA" id="ARBA00023015"/>
    </source>
</evidence>
<gene>
    <name evidence="8" type="ORF">ACFFIA_22285</name>
</gene>
<dbReference type="InterPro" id="IPR013325">
    <property type="entry name" value="RNA_pol_sigma_r2"/>
</dbReference>